<gene>
    <name evidence="1" type="ORF">EZS28_050482</name>
</gene>
<proteinExistence type="predicted"/>
<name>A0A5J4T8F8_9EUKA</name>
<dbReference type="Proteomes" id="UP000324800">
    <property type="component" value="Unassembled WGS sequence"/>
</dbReference>
<dbReference type="AlphaFoldDB" id="A0A5J4T8F8"/>
<protein>
    <submittedName>
        <fullName evidence="1">Uncharacterized protein</fullName>
    </submittedName>
</protein>
<organism evidence="1 2">
    <name type="scientific">Streblomastix strix</name>
    <dbReference type="NCBI Taxonomy" id="222440"/>
    <lineage>
        <taxon>Eukaryota</taxon>
        <taxon>Metamonada</taxon>
        <taxon>Preaxostyla</taxon>
        <taxon>Oxymonadida</taxon>
        <taxon>Streblomastigidae</taxon>
        <taxon>Streblomastix</taxon>
    </lineage>
</organism>
<feature type="non-terminal residue" evidence="1">
    <location>
        <position position="1"/>
    </location>
</feature>
<comment type="caution">
    <text evidence="1">The sequence shown here is derived from an EMBL/GenBank/DDBJ whole genome shotgun (WGS) entry which is preliminary data.</text>
</comment>
<evidence type="ECO:0000313" key="2">
    <source>
        <dbReference type="Proteomes" id="UP000324800"/>
    </source>
</evidence>
<reference evidence="1 2" key="1">
    <citation type="submission" date="2019-03" db="EMBL/GenBank/DDBJ databases">
        <title>Single cell metagenomics reveals metabolic interactions within the superorganism composed of flagellate Streblomastix strix and complex community of Bacteroidetes bacteria on its surface.</title>
        <authorList>
            <person name="Treitli S.C."/>
            <person name="Kolisko M."/>
            <person name="Husnik F."/>
            <person name="Keeling P."/>
            <person name="Hampl V."/>
        </authorList>
    </citation>
    <scope>NUCLEOTIDE SEQUENCE [LARGE SCALE GENOMIC DNA]</scope>
    <source>
        <strain evidence="1">ST1C</strain>
    </source>
</reference>
<accession>A0A5J4T8F8</accession>
<sequence>VRVEINPYSALGLTGNFDLFE</sequence>
<evidence type="ECO:0000313" key="1">
    <source>
        <dbReference type="EMBL" id="KAA6353991.1"/>
    </source>
</evidence>
<dbReference type="EMBL" id="SNRW01037094">
    <property type="protein sequence ID" value="KAA6353991.1"/>
    <property type="molecule type" value="Genomic_DNA"/>
</dbReference>